<gene>
    <name evidence="1" type="ORF">ACFQNG_13405</name>
</gene>
<dbReference type="EMBL" id="JBHTBW010000045">
    <property type="protein sequence ID" value="MFC7442088.1"/>
    <property type="molecule type" value="Genomic_DNA"/>
</dbReference>
<proteinExistence type="predicted"/>
<sequence>MEEVVNTMELVEKQLYRVFSHSQSLLGQEGLYCMATDADSARRYFIEQSITAELKHNRGYYLTRFSEAADFVFAEQFVERTATEEQPTTYQLCEKKVKEWFRNRVEWAELFLRYHRGESIAFPEEMIRYIVKRDILSVDAVYTEKVDYIEID</sequence>
<evidence type="ECO:0000313" key="1">
    <source>
        <dbReference type="EMBL" id="MFC7442088.1"/>
    </source>
</evidence>
<comment type="caution">
    <text evidence="1">The sequence shown here is derived from an EMBL/GenBank/DDBJ whole genome shotgun (WGS) entry which is preliminary data.</text>
</comment>
<protein>
    <submittedName>
        <fullName evidence="1">Uncharacterized protein</fullName>
    </submittedName>
</protein>
<dbReference type="Proteomes" id="UP001596500">
    <property type="component" value="Unassembled WGS sequence"/>
</dbReference>
<dbReference type="RefSeq" id="WP_379865732.1">
    <property type="nucleotide sequence ID" value="NZ_JBHTBW010000045.1"/>
</dbReference>
<reference evidence="2" key="1">
    <citation type="journal article" date="2019" name="Int. J. Syst. Evol. Microbiol.">
        <title>The Global Catalogue of Microorganisms (GCM) 10K type strain sequencing project: providing services to taxonomists for standard genome sequencing and annotation.</title>
        <authorList>
            <consortium name="The Broad Institute Genomics Platform"/>
            <consortium name="The Broad Institute Genome Sequencing Center for Infectious Disease"/>
            <person name="Wu L."/>
            <person name="Ma J."/>
        </authorList>
    </citation>
    <scope>NUCLEOTIDE SEQUENCE [LARGE SCALE GENOMIC DNA]</scope>
    <source>
        <strain evidence="2">CGMCC 1.12942</strain>
    </source>
</reference>
<organism evidence="1 2">
    <name type="scientific">Laceyella putida</name>
    <dbReference type="NCBI Taxonomy" id="110101"/>
    <lineage>
        <taxon>Bacteria</taxon>
        <taxon>Bacillati</taxon>
        <taxon>Bacillota</taxon>
        <taxon>Bacilli</taxon>
        <taxon>Bacillales</taxon>
        <taxon>Thermoactinomycetaceae</taxon>
        <taxon>Laceyella</taxon>
    </lineage>
</organism>
<accession>A0ABW2RMB9</accession>
<keyword evidence="2" id="KW-1185">Reference proteome</keyword>
<evidence type="ECO:0000313" key="2">
    <source>
        <dbReference type="Proteomes" id="UP001596500"/>
    </source>
</evidence>
<name>A0ABW2RMB9_9BACL</name>